<proteinExistence type="predicted"/>
<name>A0A1S6INV9_9LACT</name>
<dbReference type="OrthoDB" id="8858565at2"/>
<evidence type="ECO:0000256" key="1">
    <source>
        <dbReference type="SAM" id="MobiDB-lite"/>
    </source>
</evidence>
<reference evidence="2 3" key="1">
    <citation type="journal article" date="2014" name="Int. J. Syst. Evol. Microbiol.">
        <title>Jeotgalibaca dankookensis gen. nov., sp. nov., a member of the family Carnobacteriaceae, isolated from seujeot (Korean traditional food).</title>
        <authorList>
            <person name="Lee D.G."/>
            <person name="Trujillo M.E."/>
            <person name="Kang H."/>
            <person name="Ahn T.Y."/>
        </authorList>
    </citation>
    <scope>NUCLEOTIDE SEQUENCE [LARGE SCALE GENOMIC DNA]</scope>
    <source>
        <strain evidence="2 3">EX-07</strain>
    </source>
</reference>
<dbReference type="InterPro" id="IPR018691">
    <property type="entry name" value="DUF2188"/>
</dbReference>
<protein>
    <recommendedName>
        <fullName evidence="4">DUF2188 domain-containing protein</fullName>
    </recommendedName>
</protein>
<accession>A0A1S6INV9</accession>
<dbReference type="Pfam" id="PF09954">
    <property type="entry name" value="DUF2188"/>
    <property type="match status" value="1"/>
</dbReference>
<dbReference type="STRING" id="708126.BW727_100840"/>
<dbReference type="RefSeq" id="WP_062469240.1">
    <property type="nucleotide sequence ID" value="NZ_BBYN01000012.1"/>
</dbReference>
<dbReference type="AlphaFoldDB" id="A0A1S6INV9"/>
<feature type="compositionally biased region" description="Basic and acidic residues" evidence="1">
    <location>
        <begin position="58"/>
        <end position="76"/>
    </location>
</feature>
<organism evidence="2 3">
    <name type="scientific">Jeotgalibaca dankookensis</name>
    <dbReference type="NCBI Taxonomy" id="708126"/>
    <lineage>
        <taxon>Bacteria</taxon>
        <taxon>Bacillati</taxon>
        <taxon>Bacillota</taxon>
        <taxon>Bacilli</taxon>
        <taxon>Lactobacillales</taxon>
        <taxon>Carnobacteriaceae</taxon>
        <taxon>Jeotgalibaca</taxon>
    </lineage>
</organism>
<dbReference type="KEGG" id="jda:BW727_100840"/>
<keyword evidence="3" id="KW-1185">Reference proteome</keyword>
<evidence type="ECO:0000313" key="2">
    <source>
        <dbReference type="EMBL" id="AQS53233.1"/>
    </source>
</evidence>
<sequence length="138" mass="15687">MPYTKRDYPDSMKNLDKIVRVKAIDILNAMLKNGYDEGQAIPISISQAKEWAADASDEEKKALSKEDITKHQKTSDSARLQNADVRVSYDQEKEKWSVESEGAKQVDSYYETKKEAVTRAKEIADNRGTSVIKEKKNN</sequence>
<dbReference type="EMBL" id="CP019728">
    <property type="protein sequence ID" value="AQS53233.1"/>
    <property type="molecule type" value="Genomic_DNA"/>
</dbReference>
<evidence type="ECO:0000313" key="3">
    <source>
        <dbReference type="Proteomes" id="UP000188993"/>
    </source>
</evidence>
<gene>
    <name evidence="2" type="ORF">BW727_100840</name>
</gene>
<feature type="region of interest" description="Disordered" evidence="1">
    <location>
        <begin position="52"/>
        <end position="94"/>
    </location>
</feature>
<dbReference type="Proteomes" id="UP000188993">
    <property type="component" value="Chromosome"/>
</dbReference>
<evidence type="ECO:0008006" key="4">
    <source>
        <dbReference type="Google" id="ProtNLM"/>
    </source>
</evidence>